<protein>
    <submittedName>
        <fullName evidence="2">Uncharacterized protein</fullName>
    </submittedName>
</protein>
<dbReference type="Proteomes" id="UP000006038">
    <property type="component" value="Chromosome 3"/>
</dbReference>
<accession>J3LL84</accession>
<dbReference type="AlphaFoldDB" id="J3LL84"/>
<evidence type="ECO:0000313" key="2">
    <source>
        <dbReference type="EnsemblPlants" id="OB03G18100.1"/>
    </source>
</evidence>
<reference evidence="2" key="1">
    <citation type="journal article" date="2013" name="Nat. Commun.">
        <title>Whole-genome sequencing of Oryza brachyantha reveals mechanisms underlying Oryza genome evolution.</title>
        <authorList>
            <person name="Chen J."/>
            <person name="Huang Q."/>
            <person name="Gao D."/>
            <person name="Wang J."/>
            <person name="Lang Y."/>
            <person name="Liu T."/>
            <person name="Li B."/>
            <person name="Bai Z."/>
            <person name="Luis Goicoechea J."/>
            <person name="Liang C."/>
            <person name="Chen C."/>
            <person name="Zhang W."/>
            <person name="Sun S."/>
            <person name="Liao Y."/>
            <person name="Zhang X."/>
            <person name="Yang L."/>
            <person name="Song C."/>
            <person name="Wang M."/>
            <person name="Shi J."/>
            <person name="Liu G."/>
            <person name="Liu J."/>
            <person name="Zhou H."/>
            <person name="Zhou W."/>
            <person name="Yu Q."/>
            <person name="An N."/>
            <person name="Chen Y."/>
            <person name="Cai Q."/>
            <person name="Wang B."/>
            <person name="Liu B."/>
            <person name="Min J."/>
            <person name="Huang Y."/>
            <person name="Wu H."/>
            <person name="Li Z."/>
            <person name="Zhang Y."/>
            <person name="Yin Y."/>
            <person name="Song W."/>
            <person name="Jiang J."/>
            <person name="Jackson S.A."/>
            <person name="Wing R.A."/>
            <person name="Wang J."/>
            <person name="Chen M."/>
        </authorList>
    </citation>
    <scope>NUCLEOTIDE SEQUENCE [LARGE SCALE GENOMIC DNA]</scope>
    <source>
        <strain evidence="2">cv. IRGC 101232</strain>
    </source>
</reference>
<proteinExistence type="predicted"/>
<dbReference type="Gramene" id="OB03G18100.1">
    <property type="protein sequence ID" value="OB03G18100.1"/>
    <property type="gene ID" value="OB03G18100"/>
</dbReference>
<keyword evidence="3" id="KW-1185">Reference proteome</keyword>
<feature type="region of interest" description="Disordered" evidence="1">
    <location>
        <begin position="1"/>
        <end position="27"/>
    </location>
</feature>
<name>J3LL84_ORYBR</name>
<feature type="compositionally biased region" description="Polar residues" evidence="1">
    <location>
        <begin position="1"/>
        <end position="16"/>
    </location>
</feature>
<sequence>MSSLIGLTTFKNTGSGRSRRDKKKNTGCLSTEKLEQLVLFRIPNLQDTTH</sequence>
<reference evidence="2" key="2">
    <citation type="submission" date="2013-04" db="UniProtKB">
        <authorList>
            <consortium name="EnsemblPlants"/>
        </authorList>
    </citation>
    <scope>IDENTIFICATION</scope>
</reference>
<dbReference type="EnsemblPlants" id="OB03G18100.1">
    <property type="protein sequence ID" value="OB03G18100.1"/>
    <property type="gene ID" value="OB03G18100"/>
</dbReference>
<evidence type="ECO:0000313" key="3">
    <source>
        <dbReference type="Proteomes" id="UP000006038"/>
    </source>
</evidence>
<organism evidence="2">
    <name type="scientific">Oryza brachyantha</name>
    <name type="common">malo sina</name>
    <dbReference type="NCBI Taxonomy" id="4533"/>
    <lineage>
        <taxon>Eukaryota</taxon>
        <taxon>Viridiplantae</taxon>
        <taxon>Streptophyta</taxon>
        <taxon>Embryophyta</taxon>
        <taxon>Tracheophyta</taxon>
        <taxon>Spermatophyta</taxon>
        <taxon>Magnoliopsida</taxon>
        <taxon>Liliopsida</taxon>
        <taxon>Poales</taxon>
        <taxon>Poaceae</taxon>
        <taxon>BOP clade</taxon>
        <taxon>Oryzoideae</taxon>
        <taxon>Oryzeae</taxon>
        <taxon>Oryzinae</taxon>
        <taxon>Oryza</taxon>
    </lineage>
</organism>
<dbReference type="HOGENOM" id="CLU_3127514_0_0_1"/>
<evidence type="ECO:0000256" key="1">
    <source>
        <dbReference type="SAM" id="MobiDB-lite"/>
    </source>
</evidence>